<feature type="region of interest" description="Disordered" evidence="2">
    <location>
        <begin position="291"/>
        <end position="322"/>
    </location>
</feature>
<dbReference type="SUPFAM" id="SSF89392">
    <property type="entry name" value="Prokaryotic lipoproteins and lipoprotein localization factors"/>
    <property type="match status" value="1"/>
</dbReference>
<comment type="caution">
    <text evidence="3">The sequence shown here is derived from an EMBL/GenBank/DDBJ whole genome shotgun (WGS) entry which is preliminary data.</text>
</comment>
<evidence type="ECO:0000313" key="3">
    <source>
        <dbReference type="EMBL" id="CCM76780.1"/>
    </source>
</evidence>
<evidence type="ECO:0000256" key="1">
    <source>
        <dbReference type="ARBA" id="ARBA00022729"/>
    </source>
</evidence>
<accession>K0PYJ5</accession>
<name>K0PYJ5_9HYPH</name>
<feature type="compositionally biased region" description="Polar residues" evidence="2">
    <location>
        <begin position="313"/>
        <end position="322"/>
    </location>
</feature>
<dbReference type="AlphaFoldDB" id="K0PYJ5"/>
<dbReference type="InterPro" id="IPR029046">
    <property type="entry name" value="LolA/LolB/LppX"/>
</dbReference>
<dbReference type="EMBL" id="CANI01000027">
    <property type="protein sequence ID" value="CCM76780.1"/>
    <property type="molecule type" value="Genomic_DNA"/>
</dbReference>
<evidence type="ECO:0000313" key="4">
    <source>
        <dbReference type="Proteomes" id="UP000009319"/>
    </source>
</evidence>
<dbReference type="InterPro" id="IPR019207">
    <property type="entry name" value="DUF2092"/>
</dbReference>
<gene>
    <name evidence="3" type="ORF">BN77_3815</name>
</gene>
<dbReference type="Gene3D" id="2.50.20.10">
    <property type="entry name" value="Lipoprotein localisation LolA/LolB/LppX"/>
    <property type="match status" value="1"/>
</dbReference>
<proteinExistence type="predicted"/>
<organism evidence="3 4">
    <name type="scientific">Rhizobium mesoamericanum STM3625</name>
    <dbReference type="NCBI Taxonomy" id="1211777"/>
    <lineage>
        <taxon>Bacteria</taxon>
        <taxon>Pseudomonadati</taxon>
        <taxon>Pseudomonadota</taxon>
        <taxon>Alphaproteobacteria</taxon>
        <taxon>Hyphomicrobiales</taxon>
        <taxon>Rhizobiaceae</taxon>
        <taxon>Rhizobium/Agrobacterium group</taxon>
        <taxon>Rhizobium</taxon>
    </lineage>
</organism>
<dbReference type="eggNOG" id="COG3900">
    <property type="taxonomic scope" value="Bacteria"/>
</dbReference>
<evidence type="ECO:0008006" key="5">
    <source>
        <dbReference type="Google" id="ProtNLM"/>
    </source>
</evidence>
<sequence>MKVWNGAGAVVRKARQHKVTVNPSVNGGDLNPSGRDHSLMNAHATAASLPRSNSGALPRRPAFLNVVCTVGVGAALACAAWSGARADEPAAPLKPAISEEAAIAVSQMGKTLMARDLSTTARTIRVYLDESGRPLHIFHTMKIAAHRPDRIAVEFSGDDGQHSLFYDGKTASVFFPGSKKYVVIPASGDIPSALDEVASNLAVDFPLGALFAASPDKVLLDDAMFARQVGTDNVDDIECRHLFFAQKSGIDLELWVENNSAATPHRLVVTYRTLPGEPSFIAEFTNWNTDERPSDSDFSFHPPAGAEKIDLNSAATTSEGAK</sequence>
<evidence type="ECO:0000256" key="2">
    <source>
        <dbReference type="SAM" id="MobiDB-lite"/>
    </source>
</evidence>
<dbReference type="Proteomes" id="UP000009319">
    <property type="component" value="Unassembled WGS sequence"/>
</dbReference>
<keyword evidence="1" id="KW-0732">Signal</keyword>
<dbReference type="Pfam" id="PF09865">
    <property type="entry name" value="DUF2092"/>
    <property type="match status" value="1"/>
</dbReference>
<protein>
    <recommendedName>
        <fullName evidence="5">DUF2092 domain-containing protein</fullName>
    </recommendedName>
</protein>
<keyword evidence="4" id="KW-1185">Reference proteome</keyword>
<reference evidence="3 4" key="1">
    <citation type="journal article" date="2013" name="Genome Announc.">
        <title>Draft Genome Sequence of Rhizobium mesoamericanum STM3625, a Nitrogen-Fixing Symbiont of Mimosa pudica Isolated in French Guiana (South America).</title>
        <authorList>
            <person name="Moulin L."/>
            <person name="Mornico D."/>
            <person name="Melkonian R."/>
            <person name="Klonowska A."/>
        </authorList>
    </citation>
    <scope>NUCLEOTIDE SEQUENCE [LARGE SCALE GENOMIC DNA]</scope>
    <source>
        <strain evidence="3 4">STM3625</strain>
    </source>
</reference>
<dbReference type="HOGENOM" id="CLU_074811_2_0_5"/>
<dbReference type="STRING" id="1211777.BN77_3815"/>